<dbReference type="InterPro" id="IPR000415">
    <property type="entry name" value="Nitroreductase-like"/>
</dbReference>
<dbReference type="InterPro" id="IPR029479">
    <property type="entry name" value="Nitroreductase"/>
</dbReference>
<dbReference type="PANTHER" id="PTHR43425">
    <property type="entry name" value="OXYGEN-INSENSITIVE NADPH NITROREDUCTASE"/>
    <property type="match status" value="1"/>
</dbReference>
<dbReference type="SUPFAM" id="SSF55469">
    <property type="entry name" value="FMN-dependent nitroreductase-like"/>
    <property type="match status" value="1"/>
</dbReference>
<feature type="domain" description="Nitroreductase" evidence="5">
    <location>
        <begin position="12"/>
        <end position="166"/>
    </location>
</feature>
<protein>
    <submittedName>
        <fullName evidence="6">NADPH-dependent oxidoreductase</fullName>
    </submittedName>
</protein>
<organism evidence="6 7">
    <name type="scientific">Muribaculum intestinale</name>
    <dbReference type="NCBI Taxonomy" id="1796646"/>
    <lineage>
        <taxon>Bacteria</taxon>
        <taxon>Pseudomonadati</taxon>
        <taxon>Bacteroidota</taxon>
        <taxon>Bacteroidia</taxon>
        <taxon>Bacteroidales</taxon>
        <taxon>Muribaculaceae</taxon>
        <taxon>Muribaculum</taxon>
    </lineage>
</organism>
<evidence type="ECO:0000256" key="3">
    <source>
        <dbReference type="ARBA" id="ARBA00022643"/>
    </source>
</evidence>
<evidence type="ECO:0000313" key="7">
    <source>
        <dbReference type="Proteomes" id="UP000306630"/>
    </source>
</evidence>
<keyword evidence="3" id="KW-0288">FMN</keyword>
<accession>A0A4S2FLE0</accession>
<evidence type="ECO:0000256" key="4">
    <source>
        <dbReference type="ARBA" id="ARBA00023002"/>
    </source>
</evidence>
<dbReference type="Gene3D" id="3.40.109.10">
    <property type="entry name" value="NADH Oxidase"/>
    <property type="match status" value="1"/>
</dbReference>
<reference evidence="6 7" key="1">
    <citation type="submission" date="2019-04" db="EMBL/GenBank/DDBJ databases">
        <title>Microbes associate with the intestines of laboratory mice.</title>
        <authorList>
            <person name="Navarre W."/>
            <person name="Wong E."/>
            <person name="Huang K."/>
            <person name="Tropini C."/>
            <person name="Ng K."/>
            <person name="Yu B."/>
        </authorList>
    </citation>
    <scope>NUCLEOTIDE SEQUENCE [LARGE SCALE GENOMIC DNA]</scope>
    <source>
        <strain evidence="6 7">NM06_A21</strain>
    </source>
</reference>
<evidence type="ECO:0000256" key="2">
    <source>
        <dbReference type="ARBA" id="ARBA00022630"/>
    </source>
</evidence>
<gene>
    <name evidence="6" type="ORF">E5333_13470</name>
</gene>
<dbReference type="Proteomes" id="UP000306630">
    <property type="component" value="Unassembled WGS sequence"/>
</dbReference>
<keyword evidence="4" id="KW-0560">Oxidoreductase</keyword>
<dbReference type="InterPro" id="IPR016446">
    <property type="entry name" value="Flavin_OxRdtase_Frp"/>
</dbReference>
<sequence>MDLTTIDKYFATRATVRAYTDKEIDRNLLINLIELASHAPTTGNMQLYSVIVSSTRQEREAISPAHFNQPQVTSGAGVVLTFCVDINRFCKWCSINDTEAGFDNMQALMYGVLDCSIFAQQFNTLAEMHGLGCCYLGTTLFNAPLISEVLGLPSRVIPLITLTVGYPAASPVISDRLPVKGIVHDGLYHDYSGDDIRGLYAEKEALPENIGFVRENGKNTLAQVYAEVRYPRGMNEEFSTLLNDYLDKTLFKSDRVKQE</sequence>
<dbReference type="AlphaFoldDB" id="A0A4S2FLE0"/>
<keyword evidence="2" id="KW-0285">Flavoprotein</keyword>
<evidence type="ECO:0000313" key="6">
    <source>
        <dbReference type="EMBL" id="TGY69815.1"/>
    </source>
</evidence>
<evidence type="ECO:0000259" key="5">
    <source>
        <dbReference type="Pfam" id="PF00881"/>
    </source>
</evidence>
<dbReference type="GO" id="GO:0016491">
    <property type="term" value="F:oxidoreductase activity"/>
    <property type="evidence" value="ECO:0007669"/>
    <property type="project" value="UniProtKB-KW"/>
</dbReference>
<dbReference type="EMBL" id="SRYD01000068">
    <property type="protein sequence ID" value="TGY69815.1"/>
    <property type="molecule type" value="Genomic_DNA"/>
</dbReference>
<name>A0A4S2FLE0_9BACT</name>
<comment type="similarity">
    <text evidence="1">Belongs to the flavin oxidoreductase frp family.</text>
</comment>
<proteinExistence type="inferred from homology"/>
<evidence type="ECO:0000256" key="1">
    <source>
        <dbReference type="ARBA" id="ARBA00008366"/>
    </source>
</evidence>
<dbReference type="Pfam" id="PF00881">
    <property type="entry name" value="Nitroreductase"/>
    <property type="match status" value="1"/>
</dbReference>
<comment type="caution">
    <text evidence="6">The sequence shown here is derived from an EMBL/GenBank/DDBJ whole genome shotgun (WGS) entry which is preliminary data.</text>
</comment>
<dbReference type="RefSeq" id="WP_135993854.1">
    <property type="nucleotide sequence ID" value="NZ_SRYD01000068.1"/>
</dbReference>
<dbReference type="PANTHER" id="PTHR43425:SF2">
    <property type="entry name" value="OXYGEN-INSENSITIVE NADPH NITROREDUCTASE"/>
    <property type="match status" value="1"/>
</dbReference>